<evidence type="ECO:0000313" key="2">
    <source>
        <dbReference type="EMBL" id="MFB2833766.1"/>
    </source>
</evidence>
<gene>
    <name evidence="2" type="ORF">ACE1CA_04470</name>
</gene>
<evidence type="ECO:0000313" key="3">
    <source>
        <dbReference type="Proteomes" id="UP001576780"/>
    </source>
</evidence>
<feature type="transmembrane region" description="Helical" evidence="1">
    <location>
        <begin position="323"/>
        <end position="343"/>
    </location>
</feature>
<dbReference type="Pfam" id="PF03929">
    <property type="entry name" value="PepSY_TM"/>
    <property type="match status" value="1"/>
</dbReference>
<keyword evidence="1" id="KW-1133">Transmembrane helix</keyword>
<feature type="transmembrane region" description="Helical" evidence="1">
    <location>
        <begin position="12"/>
        <end position="34"/>
    </location>
</feature>
<dbReference type="InterPro" id="IPR005625">
    <property type="entry name" value="PepSY-ass_TM"/>
</dbReference>
<dbReference type="EMBL" id="JBHFNT010000046">
    <property type="protein sequence ID" value="MFB2833766.1"/>
    <property type="molecule type" value="Genomic_DNA"/>
</dbReference>
<accession>A0ABV4WFC1</accession>
<name>A0ABV4WFC1_9CYAN</name>
<keyword evidence="1" id="KW-0812">Transmembrane</keyword>
<dbReference type="PANTHER" id="PTHR34219:SF3">
    <property type="entry name" value="BLL7967 PROTEIN"/>
    <property type="match status" value="1"/>
</dbReference>
<comment type="caution">
    <text evidence="2">The sequence shown here is derived from an EMBL/GenBank/DDBJ whole genome shotgun (WGS) entry which is preliminary data.</text>
</comment>
<dbReference type="Proteomes" id="UP001576780">
    <property type="component" value="Unassembled WGS sequence"/>
</dbReference>
<sequence>MKIRNLVLRVHGSIAIVMGLLLIVISLTGATIVFHQELDRVLNRSLYHVTPQTKQVSLDTMVALVQNAQPYVPLWFIETPKKPDESYIINQKMRNEHRLQTFVNPYTGKILGSRIWEYSPVGFLYTLHHDLFVGKVGQIIVGVTGVLLLLMAFTGMLLWTGWRQLKSGFKIRFSSPLPLLSYDIHKVSGILSSLFLLISGFTGVAIVIVHFLPMFNQSPEIKPIPEKPAVAINKLIQKANAAIPEGKITFIEFPEHDSQKLMVRKRLPNQETGRFDLSVVELDRYSGEVVQANKVIKADPFFAFLVAIADLHFGTFGGLPTRILYLFLGFMPTLLFITGLINWKRRKLLVRR</sequence>
<proteinExistence type="predicted"/>
<keyword evidence="3" id="KW-1185">Reference proteome</keyword>
<feature type="transmembrane region" description="Helical" evidence="1">
    <location>
        <begin position="190"/>
        <end position="212"/>
    </location>
</feature>
<dbReference type="PANTHER" id="PTHR34219">
    <property type="entry name" value="IRON-REGULATED INNER MEMBRANE PROTEIN-RELATED"/>
    <property type="match status" value="1"/>
</dbReference>
<organism evidence="2 3">
    <name type="scientific">Floridaenema evergladense BLCC-F167</name>
    <dbReference type="NCBI Taxonomy" id="3153639"/>
    <lineage>
        <taxon>Bacteria</taxon>
        <taxon>Bacillati</taxon>
        <taxon>Cyanobacteriota</taxon>
        <taxon>Cyanophyceae</taxon>
        <taxon>Oscillatoriophycideae</taxon>
        <taxon>Aerosakkonematales</taxon>
        <taxon>Aerosakkonemataceae</taxon>
        <taxon>Floridanema</taxon>
        <taxon>Floridanema evergladense</taxon>
    </lineage>
</organism>
<keyword evidence="1" id="KW-0472">Membrane</keyword>
<evidence type="ECO:0000256" key="1">
    <source>
        <dbReference type="SAM" id="Phobius"/>
    </source>
</evidence>
<protein>
    <submittedName>
        <fullName evidence="2">PepSY-associated TM helix domain-containing protein</fullName>
    </submittedName>
</protein>
<reference evidence="2 3" key="1">
    <citation type="submission" date="2024-09" db="EMBL/GenBank/DDBJ databases">
        <title>Floridaenema gen nov. (Aerosakkonemataceae, Aerosakkonematales ord. nov., Cyanobacteria) from benthic tropical and subtropical fresh waters, with the description of four new species.</title>
        <authorList>
            <person name="Moretto J.A."/>
            <person name="Berthold D.E."/>
            <person name="Lefler F.W."/>
            <person name="Huang I.-S."/>
            <person name="Laughinghouse H. IV."/>
        </authorList>
    </citation>
    <scope>NUCLEOTIDE SEQUENCE [LARGE SCALE GENOMIC DNA]</scope>
    <source>
        <strain evidence="2 3">BLCC-F167</strain>
    </source>
</reference>
<dbReference type="RefSeq" id="WP_413276216.1">
    <property type="nucleotide sequence ID" value="NZ_JBHFNT010000046.1"/>
</dbReference>
<feature type="transmembrane region" description="Helical" evidence="1">
    <location>
        <begin position="139"/>
        <end position="162"/>
    </location>
</feature>